<dbReference type="EMBL" id="CP065425">
    <property type="protein sequence ID" value="QQZ10437.1"/>
    <property type="molecule type" value="Genomic_DNA"/>
</dbReference>
<feature type="compositionally biased region" description="Polar residues" evidence="1">
    <location>
        <begin position="218"/>
        <end position="249"/>
    </location>
</feature>
<keyword evidence="5" id="KW-1185">Reference proteome</keyword>
<dbReference type="Gene3D" id="2.60.200.20">
    <property type="match status" value="1"/>
</dbReference>
<evidence type="ECO:0000313" key="4">
    <source>
        <dbReference type="EMBL" id="QQZ10437.1"/>
    </source>
</evidence>
<dbReference type="Pfam" id="PF19909">
    <property type="entry name" value="DUF6382"/>
    <property type="match status" value="1"/>
</dbReference>
<dbReference type="RefSeq" id="WP_202779395.1">
    <property type="nucleotide sequence ID" value="NZ_CP065425.1"/>
</dbReference>
<dbReference type="SMART" id="SM00240">
    <property type="entry name" value="FHA"/>
    <property type="match status" value="1"/>
</dbReference>
<dbReference type="CDD" id="cd00060">
    <property type="entry name" value="FHA"/>
    <property type="match status" value="1"/>
</dbReference>
<dbReference type="InterPro" id="IPR045962">
    <property type="entry name" value="DUF6382"/>
</dbReference>
<protein>
    <submittedName>
        <fullName evidence="4">FHA domain-containing protein</fullName>
    </submittedName>
</protein>
<dbReference type="PROSITE" id="PS50006">
    <property type="entry name" value="FHA_DOMAIN"/>
    <property type="match status" value="1"/>
</dbReference>
<dbReference type="InterPro" id="IPR008984">
    <property type="entry name" value="SMAD_FHA_dom_sf"/>
</dbReference>
<accession>A0ABX7E6L7</accession>
<feature type="transmembrane region" description="Helical" evidence="2">
    <location>
        <begin position="298"/>
        <end position="320"/>
    </location>
</feature>
<evidence type="ECO:0000256" key="2">
    <source>
        <dbReference type="SAM" id="Phobius"/>
    </source>
</evidence>
<feature type="region of interest" description="Disordered" evidence="1">
    <location>
        <begin position="218"/>
        <end position="265"/>
    </location>
</feature>
<keyword evidence="2" id="KW-0812">Transmembrane</keyword>
<name>A0ABX7E6L7_9BACI</name>
<dbReference type="SUPFAM" id="SSF49879">
    <property type="entry name" value="SMAD/FHA domain"/>
    <property type="match status" value="1"/>
</dbReference>
<dbReference type="InterPro" id="IPR050923">
    <property type="entry name" value="Cell_Proc_Reg/RNA_Proc"/>
</dbReference>
<organism evidence="4 5">
    <name type="scientific">Heyndrickxia vini</name>
    <dbReference type="NCBI Taxonomy" id="1476025"/>
    <lineage>
        <taxon>Bacteria</taxon>
        <taxon>Bacillati</taxon>
        <taxon>Bacillota</taxon>
        <taxon>Bacilli</taxon>
        <taxon>Bacillales</taxon>
        <taxon>Bacillaceae</taxon>
        <taxon>Heyndrickxia</taxon>
    </lineage>
</organism>
<feature type="domain" description="FHA" evidence="3">
    <location>
        <begin position="477"/>
        <end position="527"/>
    </location>
</feature>
<evidence type="ECO:0000256" key="1">
    <source>
        <dbReference type="SAM" id="MobiDB-lite"/>
    </source>
</evidence>
<feature type="transmembrane region" description="Helical" evidence="2">
    <location>
        <begin position="275"/>
        <end position="292"/>
    </location>
</feature>
<dbReference type="Proteomes" id="UP000595691">
    <property type="component" value="Chromosome"/>
</dbReference>
<evidence type="ECO:0000313" key="5">
    <source>
        <dbReference type="Proteomes" id="UP000595691"/>
    </source>
</evidence>
<keyword evidence="2" id="KW-0472">Membrane</keyword>
<gene>
    <name evidence="4" type="ORF">I5776_05755</name>
</gene>
<dbReference type="Pfam" id="PF00498">
    <property type="entry name" value="FHA"/>
    <property type="match status" value="1"/>
</dbReference>
<evidence type="ECO:0000259" key="3">
    <source>
        <dbReference type="PROSITE" id="PS50006"/>
    </source>
</evidence>
<keyword evidence="2" id="KW-1133">Transmembrane helix</keyword>
<dbReference type="InterPro" id="IPR000253">
    <property type="entry name" value="FHA_dom"/>
</dbReference>
<proteinExistence type="predicted"/>
<reference evidence="4 5" key="1">
    <citation type="submission" date="2020-11" db="EMBL/GenBank/DDBJ databases">
        <title>Taxonomic evaluation of the Bacillus sporothermodurans group of bacteria based on whole genome sequences.</title>
        <authorList>
            <person name="Fiedler G."/>
            <person name="Herbstmann A.-D."/>
            <person name="Doll E."/>
            <person name="Wenning M."/>
            <person name="Brinks E."/>
            <person name="Kabisch J."/>
            <person name="Breitenwieser F."/>
            <person name="Lappann M."/>
            <person name="Boehnlein C."/>
            <person name="Franz C."/>
        </authorList>
    </citation>
    <scope>NUCLEOTIDE SEQUENCE [LARGE SCALE GENOMIC DNA]</scope>
    <source>
        <strain evidence="4 5">JCM 19841</strain>
    </source>
</reference>
<sequence>MKSSIYGIGYDFYQKNGHYLMLYENQGEQLLGDALIPLQVKMMQSNQIPNILPLSIEELDFNIRLYYDITSKRNLQSYLDNHTLSSFDFYQLFINIITTLEQSKLYMLNEHHYILKEDFIFIGKEVKQLYLTYLPIQSFEKKSSTLDELKELLLRIVKQVESLQGSEQKHISQYVEDPSFSLAGLKELLIDLQRLRPTPYTNYQNGLANQSIHSNQMNTGVQGNYANQPNAISQQSSPVQNQEVKTDSQPPAKKKTKETLKKEKRGSAFTQRQKVYIIVLGLLALTIIWKIFEAVPTQMMLLVCTVLSVAVLVIGAILLLKKGQSTLAASEAAASNQATENPNFQQNVPLPVGAMNNQAFVPNPQQSQSYYGGSTTNIQTATNIMEPPAVPPMTQTDSKQAKVEKPIRIKQTEQKKLNPIREEQSFSLDTNLLVENDDTVLLADEMDDDFVQPIVEPYLEVDRNGEVEHIKLTEDHFMIGRNEAAVDYVEDSVGISRVHLELIKIDNSYGVKDLGSRNGTKLNGETLIPYKIYALNEDDCLTIGKVEYRFKWE</sequence>
<dbReference type="PANTHER" id="PTHR23308">
    <property type="entry name" value="NUCLEAR INHIBITOR OF PROTEIN PHOSPHATASE-1"/>
    <property type="match status" value="1"/>
</dbReference>